<dbReference type="InterPro" id="IPR000383">
    <property type="entry name" value="Xaa-Pro-like_dom"/>
</dbReference>
<evidence type="ECO:0000256" key="1">
    <source>
        <dbReference type="ARBA" id="ARBA00008645"/>
    </source>
</evidence>
<dbReference type="InterPro" id="IPR029058">
    <property type="entry name" value="AB_hydrolase_fold"/>
</dbReference>
<dbReference type="Pfam" id="PF02129">
    <property type="entry name" value="Peptidase_S15"/>
    <property type="match status" value="1"/>
</dbReference>
<name>A0A1Q2HVZ5_9CORY</name>
<protein>
    <submittedName>
        <fullName evidence="4">Alpha/beta hydrolase family protein</fullName>
    </submittedName>
</protein>
<dbReference type="InterPro" id="IPR050261">
    <property type="entry name" value="FrsA_esterase"/>
</dbReference>
<dbReference type="EMBL" id="CP019688">
    <property type="protein sequence ID" value="AQQ15002.1"/>
    <property type="molecule type" value="Genomic_DNA"/>
</dbReference>
<dbReference type="PANTHER" id="PTHR22946">
    <property type="entry name" value="DIENELACTONE HYDROLASE DOMAIN-CONTAINING PROTEIN-RELATED"/>
    <property type="match status" value="1"/>
</dbReference>
<dbReference type="AlphaFoldDB" id="A0A1Q2HVZ5"/>
<dbReference type="SUPFAM" id="SSF53474">
    <property type="entry name" value="alpha/beta-Hydrolases"/>
    <property type="match status" value="1"/>
</dbReference>
<organism evidence="4 5">
    <name type="scientific">Corynebacterium glaucum</name>
    <dbReference type="NCBI Taxonomy" id="187491"/>
    <lineage>
        <taxon>Bacteria</taxon>
        <taxon>Bacillati</taxon>
        <taxon>Actinomycetota</taxon>
        <taxon>Actinomycetes</taxon>
        <taxon>Mycobacteriales</taxon>
        <taxon>Corynebacteriaceae</taxon>
        <taxon>Corynebacterium</taxon>
    </lineage>
</organism>
<dbReference type="PANTHER" id="PTHR22946:SF9">
    <property type="entry name" value="POLYKETIDE TRANSFERASE AF380"/>
    <property type="match status" value="1"/>
</dbReference>
<evidence type="ECO:0000259" key="3">
    <source>
        <dbReference type="Pfam" id="PF02129"/>
    </source>
</evidence>
<dbReference type="Proteomes" id="UP000217209">
    <property type="component" value="Chromosome"/>
</dbReference>
<keyword evidence="2 4" id="KW-0378">Hydrolase</keyword>
<reference evidence="4 5" key="1">
    <citation type="submission" date="2016-12" db="EMBL/GenBank/DDBJ databases">
        <authorList>
            <person name="Song W.-J."/>
            <person name="Kurnit D.M."/>
        </authorList>
    </citation>
    <scope>NUCLEOTIDE SEQUENCE [LARGE SCALE GENOMIC DNA]</scope>
    <source>
        <strain evidence="4 5">DSM 30827</strain>
    </source>
</reference>
<feature type="domain" description="Xaa-Pro dipeptidyl-peptidase-like" evidence="3">
    <location>
        <begin position="20"/>
        <end position="121"/>
    </location>
</feature>
<dbReference type="RefSeq" id="WP_232507214.1">
    <property type="nucleotide sequence ID" value="NZ_BAAAKB010000006.1"/>
</dbReference>
<keyword evidence="5" id="KW-1185">Reference proteome</keyword>
<dbReference type="KEGG" id="cgv:CGLAU_05140"/>
<evidence type="ECO:0000313" key="4">
    <source>
        <dbReference type="EMBL" id="AQQ15002.1"/>
    </source>
</evidence>
<evidence type="ECO:0000313" key="5">
    <source>
        <dbReference type="Proteomes" id="UP000217209"/>
    </source>
</evidence>
<sequence length="134" mass="14694">MESSGTGSFTRSDEWFESEGLRCAATVFRPEGAPGEIPAVVMAHGFGTPRAVALYVYAEEFARNGYAVVVFDYRHFGESKGEPRQLLDTAKQLDDWRRALAYARSLDGTNPDRIIAWGTSFAPHCAQSGATGRE</sequence>
<comment type="similarity">
    <text evidence="1">Belongs to the AB hydrolase superfamily.</text>
</comment>
<accession>A0A1Q2HVZ5</accession>
<evidence type="ECO:0000256" key="2">
    <source>
        <dbReference type="ARBA" id="ARBA00022801"/>
    </source>
</evidence>
<proteinExistence type="inferred from homology"/>
<dbReference type="GO" id="GO:0052689">
    <property type="term" value="F:carboxylic ester hydrolase activity"/>
    <property type="evidence" value="ECO:0007669"/>
    <property type="project" value="UniProtKB-ARBA"/>
</dbReference>
<dbReference type="Gene3D" id="3.40.50.1820">
    <property type="entry name" value="alpha/beta hydrolase"/>
    <property type="match status" value="1"/>
</dbReference>
<gene>
    <name evidence="4" type="ORF">CGLAU_05140</name>
</gene>